<dbReference type="OrthoDB" id="444379at2759"/>
<reference evidence="1" key="1">
    <citation type="submission" date="2020-11" db="EMBL/GenBank/DDBJ databases">
        <authorList>
            <person name="Tran Van P."/>
        </authorList>
    </citation>
    <scope>NUCLEOTIDE SEQUENCE</scope>
</reference>
<dbReference type="EMBL" id="OB688470">
    <property type="protein sequence ID" value="CAD7237472.1"/>
    <property type="molecule type" value="Genomic_DNA"/>
</dbReference>
<evidence type="ECO:0000313" key="1">
    <source>
        <dbReference type="EMBL" id="CAD7237472.1"/>
    </source>
</evidence>
<name>A0A7R8WTC9_9CRUS</name>
<proteinExistence type="predicted"/>
<sequence length="43" mass="4786">IRSFVNSKRAEGNFSQLREKVFSLLSEHNKALQELGGRGPPMG</sequence>
<protein>
    <submittedName>
        <fullName evidence="1">Uncharacterized protein</fullName>
    </submittedName>
</protein>
<accession>A0A7R8WTC9</accession>
<dbReference type="AlphaFoldDB" id="A0A7R8WTC9"/>
<organism evidence="1">
    <name type="scientific">Cyprideis torosa</name>
    <dbReference type="NCBI Taxonomy" id="163714"/>
    <lineage>
        <taxon>Eukaryota</taxon>
        <taxon>Metazoa</taxon>
        <taxon>Ecdysozoa</taxon>
        <taxon>Arthropoda</taxon>
        <taxon>Crustacea</taxon>
        <taxon>Oligostraca</taxon>
        <taxon>Ostracoda</taxon>
        <taxon>Podocopa</taxon>
        <taxon>Podocopida</taxon>
        <taxon>Cytherocopina</taxon>
        <taxon>Cytheroidea</taxon>
        <taxon>Cytherideidae</taxon>
        <taxon>Cyprideis</taxon>
    </lineage>
</organism>
<gene>
    <name evidence="1" type="ORF">CTOB1V02_LOCUS15287</name>
</gene>
<feature type="non-terminal residue" evidence="1">
    <location>
        <position position="1"/>
    </location>
</feature>